<organism evidence="3 4">
    <name type="scientific">Aureibacter tunicatorum</name>
    <dbReference type="NCBI Taxonomy" id="866807"/>
    <lineage>
        <taxon>Bacteria</taxon>
        <taxon>Pseudomonadati</taxon>
        <taxon>Bacteroidota</taxon>
        <taxon>Cytophagia</taxon>
        <taxon>Cytophagales</taxon>
        <taxon>Persicobacteraceae</taxon>
        <taxon>Aureibacter</taxon>
    </lineage>
</organism>
<keyword evidence="4" id="KW-1185">Reference proteome</keyword>
<feature type="transmembrane region" description="Helical" evidence="1">
    <location>
        <begin position="86"/>
        <end position="106"/>
    </location>
</feature>
<evidence type="ECO:0000259" key="2">
    <source>
        <dbReference type="Pfam" id="PF00691"/>
    </source>
</evidence>
<feature type="transmembrane region" description="Helical" evidence="1">
    <location>
        <begin position="126"/>
        <end position="144"/>
    </location>
</feature>
<protein>
    <submittedName>
        <fullName evidence="3">Nitrate reductase NapE component</fullName>
    </submittedName>
</protein>
<dbReference type="Pfam" id="PF00691">
    <property type="entry name" value="OmpA"/>
    <property type="match status" value="1"/>
</dbReference>
<proteinExistence type="predicted"/>
<keyword evidence="1" id="KW-0472">Membrane</keyword>
<dbReference type="InterPro" id="IPR006665">
    <property type="entry name" value="OmpA-like"/>
</dbReference>
<comment type="caution">
    <text evidence="3">The sequence shown here is derived from an EMBL/GenBank/DDBJ whole genome shotgun (WGS) entry which is preliminary data.</text>
</comment>
<dbReference type="InterPro" id="IPR036737">
    <property type="entry name" value="OmpA-like_sf"/>
</dbReference>
<sequence length="303" mass="34657">MNSDINKITVAKNRINLSTFLLTTSIVLFILNINFSIHSNELNKFIYIILSILLLLPCFYFYLSINNKINKNGSQGFWHQAIGHRDVIFLITFLFFSFVLFTYLAFSQNSEKTQENTSFTTIEFSLINIVACILILSFFIFIILKQKTSIAIASLISGCSLLAIEQLTLNLTLRNTTEYKQKVSNDLNSYKPKFLTEIKHFKSGEYFLTNQMKGDLIKYKESLVNSSAILLIGSADKRQLTGKLKYKIGSNFELSTLRAISVKNYLITNTDINEDKIIILSKGGIESDTNRLYNDRSVEIYIM</sequence>
<dbReference type="RefSeq" id="WP_309939733.1">
    <property type="nucleotide sequence ID" value="NZ_AP025305.1"/>
</dbReference>
<dbReference type="Gene3D" id="3.30.1330.60">
    <property type="entry name" value="OmpA-like domain"/>
    <property type="match status" value="1"/>
</dbReference>
<dbReference type="SUPFAM" id="SSF103088">
    <property type="entry name" value="OmpA-like"/>
    <property type="match status" value="1"/>
</dbReference>
<dbReference type="Proteomes" id="UP001185092">
    <property type="component" value="Unassembled WGS sequence"/>
</dbReference>
<feature type="transmembrane region" description="Helical" evidence="1">
    <location>
        <begin position="20"/>
        <end position="39"/>
    </location>
</feature>
<evidence type="ECO:0000313" key="4">
    <source>
        <dbReference type="Proteomes" id="UP001185092"/>
    </source>
</evidence>
<accession>A0AAE3XNP7</accession>
<dbReference type="AlphaFoldDB" id="A0AAE3XNP7"/>
<evidence type="ECO:0000256" key="1">
    <source>
        <dbReference type="SAM" id="Phobius"/>
    </source>
</evidence>
<reference evidence="3" key="1">
    <citation type="submission" date="2023-07" db="EMBL/GenBank/DDBJ databases">
        <title>Genomic Encyclopedia of Type Strains, Phase IV (KMG-IV): sequencing the most valuable type-strain genomes for metagenomic binning, comparative biology and taxonomic classification.</title>
        <authorList>
            <person name="Goeker M."/>
        </authorList>
    </citation>
    <scope>NUCLEOTIDE SEQUENCE</scope>
    <source>
        <strain evidence="3">DSM 26174</strain>
    </source>
</reference>
<gene>
    <name evidence="3" type="ORF">HNQ88_002976</name>
</gene>
<keyword evidence="1" id="KW-1133">Transmembrane helix</keyword>
<feature type="domain" description="OmpA-like" evidence="2">
    <location>
        <begin position="201"/>
        <end position="288"/>
    </location>
</feature>
<keyword evidence="1" id="KW-0812">Transmembrane</keyword>
<name>A0AAE3XNP7_9BACT</name>
<evidence type="ECO:0000313" key="3">
    <source>
        <dbReference type="EMBL" id="MDR6239928.1"/>
    </source>
</evidence>
<dbReference type="EMBL" id="JAVDQD010000003">
    <property type="protein sequence ID" value="MDR6239928.1"/>
    <property type="molecule type" value="Genomic_DNA"/>
</dbReference>
<feature type="transmembrane region" description="Helical" evidence="1">
    <location>
        <begin position="45"/>
        <end position="65"/>
    </location>
</feature>